<comment type="caution">
    <text evidence="1">The sequence shown here is derived from an EMBL/GenBank/DDBJ whole genome shotgun (WGS) entry which is preliminary data.</text>
</comment>
<evidence type="ECO:0000313" key="1">
    <source>
        <dbReference type="EMBL" id="HAS8538404.1"/>
    </source>
</evidence>
<protein>
    <recommendedName>
        <fullName evidence="2">Thioredoxin-like fold domain-containing protein</fullName>
    </recommendedName>
</protein>
<reference evidence="1" key="2">
    <citation type="submission" date="2019-01" db="EMBL/GenBank/DDBJ databases">
        <authorList>
            <consortium name="NCBI Pathogen Detection Project"/>
        </authorList>
    </citation>
    <scope>NUCLEOTIDE SEQUENCE</scope>
    <source>
        <strain evidence="1">BCW_3452</strain>
    </source>
</reference>
<sequence>MKKVNIAFFAFVAIALSILAYLNSNEPKESSYKDFTPIEGTHFVKLPPFNAKALEAFTYLKMAPYQNTIVSSYHCGACLEFSKHQDILDGAFVDGFKYQKLELPRNNSLVFEYDYLLKAASQNPLSSSIQNELFKVAAGGDKTTLFSLGRLIDVNLDNVVENEDLRIASEIIADALLIEGTPTIIIGGKYKIIRSNHKSWAELIKTIHTVMAQKAETIEG</sequence>
<name>A0A8H9K796_VIBVL</name>
<gene>
    <name evidence="1" type="ORF">I7730_01140</name>
</gene>
<organism evidence="1">
    <name type="scientific">Vibrio vulnificus</name>
    <dbReference type="NCBI Taxonomy" id="672"/>
    <lineage>
        <taxon>Bacteria</taxon>
        <taxon>Pseudomonadati</taxon>
        <taxon>Pseudomonadota</taxon>
        <taxon>Gammaproteobacteria</taxon>
        <taxon>Vibrionales</taxon>
        <taxon>Vibrionaceae</taxon>
        <taxon>Vibrio</taxon>
    </lineage>
</organism>
<accession>A0A8H9K796</accession>
<dbReference type="EMBL" id="DACRBY010000001">
    <property type="protein sequence ID" value="HAS8538404.1"/>
    <property type="molecule type" value="Genomic_DNA"/>
</dbReference>
<evidence type="ECO:0008006" key="2">
    <source>
        <dbReference type="Google" id="ProtNLM"/>
    </source>
</evidence>
<dbReference type="AlphaFoldDB" id="A0A8H9K796"/>
<dbReference type="SUPFAM" id="SSF52833">
    <property type="entry name" value="Thioredoxin-like"/>
    <property type="match status" value="1"/>
</dbReference>
<dbReference type="Gene3D" id="3.40.30.10">
    <property type="entry name" value="Glutaredoxin"/>
    <property type="match status" value="1"/>
</dbReference>
<reference evidence="1" key="1">
    <citation type="journal article" date="2018" name="Genome Biol.">
        <title>SKESA: strategic k-mer extension for scrupulous assemblies.</title>
        <authorList>
            <person name="Souvorov A."/>
            <person name="Agarwala R."/>
            <person name="Lipman D.J."/>
        </authorList>
    </citation>
    <scope>NUCLEOTIDE SEQUENCE</scope>
    <source>
        <strain evidence="1">BCW_3452</strain>
    </source>
</reference>
<proteinExistence type="predicted"/>
<dbReference type="Proteomes" id="UP000863257">
    <property type="component" value="Unassembled WGS sequence"/>
</dbReference>
<dbReference type="InterPro" id="IPR036249">
    <property type="entry name" value="Thioredoxin-like_sf"/>
</dbReference>